<dbReference type="Proteomes" id="UP000239434">
    <property type="component" value="Unassembled WGS sequence"/>
</dbReference>
<dbReference type="EMBL" id="PVBR01000051">
    <property type="protein sequence ID" value="PRD40435.1"/>
    <property type="molecule type" value="Genomic_DNA"/>
</dbReference>
<comment type="caution">
    <text evidence="1">The sequence shown here is derived from an EMBL/GenBank/DDBJ whole genome shotgun (WGS) entry which is preliminary data.</text>
</comment>
<evidence type="ECO:0000313" key="2">
    <source>
        <dbReference type="Proteomes" id="UP000239434"/>
    </source>
</evidence>
<organism evidence="1 2">
    <name type="scientific">Phyllobacterium phragmitis</name>
    <dbReference type="NCBI Taxonomy" id="2670329"/>
    <lineage>
        <taxon>Bacteria</taxon>
        <taxon>Pseudomonadati</taxon>
        <taxon>Pseudomonadota</taxon>
        <taxon>Alphaproteobacteria</taxon>
        <taxon>Hyphomicrobiales</taxon>
        <taxon>Phyllobacteriaceae</taxon>
        <taxon>Phyllobacterium</taxon>
    </lineage>
</organism>
<keyword evidence="2" id="KW-1185">Reference proteome</keyword>
<dbReference type="AlphaFoldDB" id="A0A2S9IIU3"/>
<gene>
    <name evidence="1" type="ORF">C5748_27040</name>
</gene>
<proteinExistence type="predicted"/>
<accession>A0A2S9IIU3</accession>
<evidence type="ECO:0000313" key="1">
    <source>
        <dbReference type="EMBL" id="PRD40435.1"/>
    </source>
</evidence>
<sequence>MDYLGIRLSGEEGFIAWNRCMDLRAVIIVQLAPRIESFLLRHVGMGRIIMPQSIECFRIADPIFLPLRSMVRTRFGQRIFNWIVYWTVRLNVVQCLSVVRFSTFWKDVQCLFGSY</sequence>
<protein>
    <submittedName>
        <fullName evidence="1">Uncharacterized protein</fullName>
    </submittedName>
</protein>
<name>A0A2S9IIU3_9HYPH</name>
<reference evidence="1 2" key="1">
    <citation type="submission" date="2018-02" db="EMBL/GenBank/DDBJ databases">
        <title>The draft genome of Phyllobacterium sp. 1N-3.</title>
        <authorList>
            <person name="Liu L."/>
            <person name="Li L."/>
            <person name="Zhang X."/>
            <person name="Wang T."/>
            <person name="Liang L."/>
        </authorList>
    </citation>
    <scope>NUCLEOTIDE SEQUENCE [LARGE SCALE GENOMIC DNA]</scope>
    <source>
        <strain evidence="1 2">1N-3</strain>
    </source>
</reference>